<gene>
    <name evidence="3" type="ORF">Sya03_56630</name>
</gene>
<proteinExistence type="predicted"/>
<dbReference type="Proteomes" id="UP000652013">
    <property type="component" value="Unassembled WGS sequence"/>
</dbReference>
<dbReference type="InterPro" id="IPR002104">
    <property type="entry name" value="Integrase_catalytic"/>
</dbReference>
<comment type="caution">
    <text evidence="3">The sequence shown here is derived from an EMBL/GenBank/DDBJ whole genome shotgun (WGS) entry which is preliminary data.</text>
</comment>
<protein>
    <recommendedName>
        <fullName evidence="2">Tyr recombinase domain-containing protein</fullName>
    </recommendedName>
</protein>
<dbReference type="EMBL" id="BOOY01000039">
    <property type="protein sequence ID" value="GIJ06311.1"/>
    <property type="molecule type" value="Genomic_DNA"/>
</dbReference>
<accession>A0A8J4DLU0</accession>
<dbReference type="PROSITE" id="PS51898">
    <property type="entry name" value="TYR_RECOMBINASE"/>
    <property type="match status" value="1"/>
</dbReference>
<keyword evidence="1" id="KW-0233">DNA recombination</keyword>
<sequence length="170" mass="18899">MRRQLKVLQGRQPFLGQVKTKASVRTVELPDVVAAALTAHMGERCEPVEVDDDTDRRRPQRRGARLLFRSVNDEPMNAAMFSRIWTTARAGVGLPPRWGIHGLRHYYATVLIHAGASVKTVQLALGHSTPTVTLDTYVHEWRDVIDRTRLVVDGALGRRETAATRAGSPA</sequence>
<evidence type="ECO:0000313" key="3">
    <source>
        <dbReference type="EMBL" id="GIJ06311.1"/>
    </source>
</evidence>
<dbReference type="InterPro" id="IPR011010">
    <property type="entry name" value="DNA_brk_join_enz"/>
</dbReference>
<evidence type="ECO:0000313" key="4">
    <source>
        <dbReference type="Proteomes" id="UP000652013"/>
    </source>
</evidence>
<dbReference type="GO" id="GO:0006310">
    <property type="term" value="P:DNA recombination"/>
    <property type="evidence" value="ECO:0007669"/>
    <property type="project" value="UniProtKB-KW"/>
</dbReference>
<reference evidence="3" key="1">
    <citation type="submission" date="2021-01" db="EMBL/GenBank/DDBJ databases">
        <title>Whole genome shotgun sequence of Spirilliplanes yamanashiensis NBRC 15828.</title>
        <authorList>
            <person name="Komaki H."/>
            <person name="Tamura T."/>
        </authorList>
    </citation>
    <scope>NUCLEOTIDE SEQUENCE</scope>
    <source>
        <strain evidence="3">NBRC 15828</strain>
    </source>
</reference>
<name>A0A8J4DLU0_9ACTN</name>
<dbReference type="GO" id="GO:0015074">
    <property type="term" value="P:DNA integration"/>
    <property type="evidence" value="ECO:0007669"/>
    <property type="project" value="InterPro"/>
</dbReference>
<organism evidence="3 4">
    <name type="scientific">Spirilliplanes yamanashiensis</name>
    <dbReference type="NCBI Taxonomy" id="42233"/>
    <lineage>
        <taxon>Bacteria</taxon>
        <taxon>Bacillati</taxon>
        <taxon>Actinomycetota</taxon>
        <taxon>Actinomycetes</taxon>
        <taxon>Micromonosporales</taxon>
        <taxon>Micromonosporaceae</taxon>
        <taxon>Spirilliplanes</taxon>
    </lineage>
</organism>
<keyword evidence="4" id="KW-1185">Reference proteome</keyword>
<dbReference type="RefSeq" id="WP_203941483.1">
    <property type="nucleotide sequence ID" value="NZ_BAAAGJ010000014.1"/>
</dbReference>
<dbReference type="AlphaFoldDB" id="A0A8J4DLU0"/>
<feature type="domain" description="Tyr recombinase" evidence="2">
    <location>
        <begin position="1"/>
        <end position="153"/>
    </location>
</feature>
<dbReference type="Gene3D" id="1.10.443.10">
    <property type="entry name" value="Intergrase catalytic core"/>
    <property type="match status" value="1"/>
</dbReference>
<evidence type="ECO:0000256" key="1">
    <source>
        <dbReference type="ARBA" id="ARBA00023172"/>
    </source>
</evidence>
<dbReference type="Pfam" id="PF00589">
    <property type="entry name" value="Phage_integrase"/>
    <property type="match status" value="1"/>
</dbReference>
<dbReference type="GO" id="GO:0003677">
    <property type="term" value="F:DNA binding"/>
    <property type="evidence" value="ECO:0007669"/>
    <property type="project" value="InterPro"/>
</dbReference>
<dbReference type="InterPro" id="IPR013762">
    <property type="entry name" value="Integrase-like_cat_sf"/>
</dbReference>
<evidence type="ECO:0000259" key="2">
    <source>
        <dbReference type="PROSITE" id="PS51898"/>
    </source>
</evidence>
<dbReference type="SUPFAM" id="SSF56349">
    <property type="entry name" value="DNA breaking-rejoining enzymes"/>
    <property type="match status" value="1"/>
</dbReference>